<reference evidence="3" key="1">
    <citation type="submission" date="2016-11" db="EMBL/GenBank/DDBJ databases">
        <authorList>
            <person name="Varghese N."/>
            <person name="Submissions S."/>
        </authorList>
    </citation>
    <scope>NUCLEOTIDE SEQUENCE [LARGE SCALE GENOMIC DNA]</scope>
    <source>
        <strain evidence="3">CGMCC 1.8995</strain>
    </source>
</reference>
<dbReference type="InterPro" id="IPR010131">
    <property type="entry name" value="MdtP/NodT-like"/>
</dbReference>
<dbReference type="OrthoDB" id="5607838at2"/>
<sequence length="438" mass="48990">MKQTTYIATLCGLLLSLMSPGAMASQPASEALNWLLDSAVKHDLSLQQSRQSEQALNSQQAAVSRLPDPRVSLSVLNVPTDGFALNEQAMTQLKVGVSQMLPRGDSVALQRQQIATQASAEPLRRLNREWELRRDIQLTWTEWLIAAQSAALIQAQQQVVSQLSDAIENSYAASSGPSQYDVLSSDVLALALEDRLDTALTSQQTAQAKFTLWLPDALHQQLSYLSPADSDTQWLTAKQWYAQRAISDADRIALLQQHPSVRLKNTQIETQRIKQQQVTESFEPQWEVNAGYAYRQDDTANRSRADFVSVGVSVDVPLFSRAHHRPAISATVQQAESIETEKRWLIQQQLSEVEQLYAQWQGLNRRYTRYRDALLPLQQQQYDAALNAYTSADGDFLAVLQSHIALLDAQLKQLSIQGEMAKLGIKLAYYLPAQATQE</sequence>
<keyword evidence="3" id="KW-1185">Reference proteome</keyword>
<dbReference type="RefSeq" id="WP_139241577.1">
    <property type="nucleotide sequence ID" value="NZ_FQWD01000004.1"/>
</dbReference>
<dbReference type="PANTHER" id="PTHR30203">
    <property type="entry name" value="OUTER MEMBRANE CATION EFFLUX PROTEIN"/>
    <property type="match status" value="1"/>
</dbReference>
<proteinExistence type="predicted"/>
<evidence type="ECO:0000256" key="1">
    <source>
        <dbReference type="SAM" id="SignalP"/>
    </source>
</evidence>
<dbReference type="Proteomes" id="UP000184520">
    <property type="component" value="Unassembled WGS sequence"/>
</dbReference>
<dbReference type="EMBL" id="FQWD01000004">
    <property type="protein sequence ID" value="SHG66112.1"/>
    <property type="molecule type" value="Genomic_DNA"/>
</dbReference>
<dbReference type="SUPFAM" id="SSF56954">
    <property type="entry name" value="Outer membrane efflux proteins (OEP)"/>
    <property type="match status" value="1"/>
</dbReference>
<gene>
    <name evidence="2" type="ORF">SAMN05216361_2716</name>
</gene>
<accession>A0A1M5LLU3</accession>
<dbReference type="GO" id="GO:0015562">
    <property type="term" value="F:efflux transmembrane transporter activity"/>
    <property type="evidence" value="ECO:0007669"/>
    <property type="project" value="InterPro"/>
</dbReference>
<feature type="signal peptide" evidence="1">
    <location>
        <begin position="1"/>
        <end position="24"/>
    </location>
</feature>
<evidence type="ECO:0000313" key="3">
    <source>
        <dbReference type="Proteomes" id="UP000184520"/>
    </source>
</evidence>
<name>A0A1M5LLU3_9ALTE</name>
<organism evidence="2 3">
    <name type="scientific">Marisediminitalea aggregata</name>
    <dbReference type="NCBI Taxonomy" id="634436"/>
    <lineage>
        <taxon>Bacteria</taxon>
        <taxon>Pseudomonadati</taxon>
        <taxon>Pseudomonadota</taxon>
        <taxon>Gammaproteobacteria</taxon>
        <taxon>Alteromonadales</taxon>
        <taxon>Alteromonadaceae</taxon>
        <taxon>Marisediminitalea</taxon>
    </lineage>
</organism>
<dbReference type="PANTHER" id="PTHR30203:SF24">
    <property type="entry name" value="BLR4935 PROTEIN"/>
    <property type="match status" value="1"/>
</dbReference>
<evidence type="ECO:0000313" key="2">
    <source>
        <dbReference type="EMBL" id="SHG66112.1"/>
    </source>
</evidence>
<dbReference type="AlphaFoldDB" id="A0A1M5LLU3"/>
<dbReference type="STRING" id="634436.SAMN05216361_2716"/>
<feature type="chain" id="PRO_5012229065" evidence="1">
    <location>
        <begin position="25"/>
        <end position="438"/>
    </location>
</feature>
<protein>
    <submittedName>
        <fullName evidence="2">Outer membrane protein TolC</fullName>
    </submittedName>
</protein>
<keyword evidence="1" id="KW-0732">Signal</keyword>
<dbReference type="Gene3D" id="1.20.1600.10">
    <property type="entry name" value="Outer membrane efflux proteins (OEP)"/>
    <property type="match status" value="1"/>
</dbReference>